<dbReference type="SMART" id="SM00240">
    <property type="entry name" value="FHA"/>
    <property type="match status" value="1"/>
</dbReference>
<dbReference type="InterPro" id="IPR008984">
    <property type="entry name" value="SMAD_FHA_dom_sf"/>
</dbReference>
<dbReference type="EMBL" id="AP019367">
    <property type="protein sequence ID" value="BBH50201.1"/>
    <property type="molecule type" value="Genomic_DNA"/>
</dbReference>
<dbReference type="InterPro" id="IPR050923">
    <property type="entry name" value="Cell_Proc_Reg/RNA_Proc"/>
</dbReference>
<evidence type="ECO:0000259" key="2">
    <source>
        <dbReference type="PROSITE" id="PS50006"/>
    </source>
</evidence>
<dbReference type="PANTHER" id="PTHR23308">
    <property type="entry name" value="NUCLEAR INHIBITOR OF PROTEIN PHOSPHATASE-1"/>
    <property type="match status" value="1"/>
</dbReference>
<organism evidence="3 4">
    <name type="scientific">Parolsenella catena</name>
    <dbReference type="NCBI Taxonomy" id="2003188"/>
    <lineage>
        <taxon>Bacteria</taxon>
        <taxon>Bacillati</taxon>
        <taxon>Actinomycetota</taxon>
        <taxon>Coriobacteriia</taxon>
        <taxon>Coriobacteriales</taxon>
        <taxon>Atopobiaceae</taxon>
        <taxon>Parolsenella</taxon>
    </lineage>
</organism>
<keyword evidence="4" id="KW-1185">Reference proteome</keyword>
<dbReference type="Gene3D" id="2.60.200.20">
    <property type="match status" value="1"/>
</dbReference>
<dbReference type="PROSITE" id="PS50006">
    <property type="entry name" value="FHA_DOMAIN"/>
    <property type="match status" value="1"/>
</dbReference>
<reference evidence="4" key="1">
    <citation type="submission" date="2018-11" db="EMBL/GenBank/DDBJ databases">
        <title>Comparative genomics of Parolsenella catena and Libanicoccus massiliensis: Reclassification of Libanicoccus massiliensis as Parolsenella massiliensis comb. nov.</title>
        <authorList>
            <person name="Sakamoto M."/>
            <person name="Ikeyama N."/>
            <person name="Murakami T."/>
            <person name="Mori H."/>
            <person name="Yuki M."/>
            <person name="Ohkuma M."/>
        </authorList>
    </citation>
    <scope>NUCLEOTIDE SEQUENCE [LARGE SCALE GENOMIC DNA]</scope>
    <source>
        <strain evidence="4">JCM 31932</strain>
    </source>
</reference>
<accession>A0A3G9JXH8</accession>
<name>A0A3G9JXH8_9ACTN</name>
<dbReference type="Proteomes" id="UP000273154">
    <property type="component" value="Chromosome"/>
</dbReference>
<dbReference type="RefSeq" id="WP_126421823.1">
    <property type="nucleotide sequence ID" value="NZ_AP019367.1"/>
</dbReference>
<proteinExistence type="predicted"/>
<gene>
    <name evidence="3" type="ORF">Pcatena_07880</name>
</gene>
<keyword evidence="1" id="KW-0597">Phosphoprotein</keyword>
<dbReference type="InterPro" id="IPR032030">
    <property type="entry name" value="YscD_cytoplasmic_dom"/>
</dbReference>
<dbReference type="OrthoDB" id="9815925at2"/>
<dbReference type="SUPFAM" id="SSF49879">
    <property type="entry name" value="SMAD/FHA domain"/>
    <property type="match status" value="1"/>
</dbReference>
<feature type="domain" description="FHA" evidence="2">
    <location>
        <begin position="58"/>
        <end position="107"/>
    </location>
</feature>
<evidence type="ECO:0000256" key="1">
    <source>
        <dbReference type="ARBA" id="ARBA00022553"/>
    </source>
</evidence>
<protein>
    <recommendedName>
        <fullName evidence="2">FHA domain-containing protein</fullName>
    </recommendedName>
</protein>
<sequence length="139" mass="14818">MSDENIKNAADATAIFCMPSADATVPDLMGSTRPGYPTLSILKGPQTGASFVLDTPEITIGRDPSSSVFLNDMTVSRRHAVLHINGNSARIEDLGSLNGTWVDGAIVKSAPIVDGSTIQVGTFRMVYHTTRPQRIQTGE</sequence>
<dbReference type="AlphaFoldDB" id="A0A3G9JXH8"/>
<dbReference type="InterPro" id="IPR000253">
    <property type="entry name" value="FHA_dom"/>
</dbReference>
<evidence type="ECO:0000313" key="3">
    <source>
        <dbReference type="EMBL" id="BBH50201.1"/>
    </source>
</evidence>
<dbReference type="KEGG" id="pcat:Pcatena_07880"/>
<dbReference type="Pfam" id="PF16697">
    <property type="entry name" value="Yop-YscD_cpl"/>
    <property type="match status" value="1"/>
</dbReference>
<dbReference type="GeneID" id="88848914"/>
<evidence type="ECO:0000313" key="4">
    <source>
        <dbReference type="Proteomes" id="UP000273154"/>
    </source>
</evidence>